<protein>
    <recommendedName>
        <fullName evidence="1">diguanylate cyclase</fullName>
        <ecNumber evidence="1">2.7.7.65</ecNumber>
    </recommendedName>
</protein>
<dbReference type="Gene3D" id="3.30.70.270">
    <property type="match status" value="1"/>
</dbReference>
<dbReference type="Pfam" id="PF07495">
    <property type="entry name" value="Y_Y_Y"/>
    <property type="match status" value="1"/>
</dbReference>
<dbReference type="InterPro" id="IPR015943">
    <property type="entry name" value="WD40/YVTN_repeat-like_dom_sf"/>
</dbReference>
<dbReference type="InterPro" id="IPR029787">
    <property type="entry name" value="Nucleotide_cyclase"/>
</dbReference>
<feature type="signal peptide" evidence="3">
    <location>
        <begin position="1"/>
        <end position="32"/>
    </location>
</feature>
<dbReference type="Proteomes" id="UP001180536">
    <property type="component" value="Unassembled WGS sequence"/>
</dbReference>
<organism evidence="5 6">
    <name type="scientific">Pelomonas aquatica</name>
    <dbReference type="NCBI Taxonomy" id="431058"/>
    <lineage>
        <taxon>Bacteria</taxon>
        <taxon>Pseudomonadati</taxon>
        <taxon>Pseudomonadota</taxon>
        <taxon>Betaproteobacteria</taxon>
        <taxon>Burkholderiales</taxon>
        <taxon>Sphaerotilaceae</taxon>
        <taxon>Roseateles</taxon>
    </lineage>
</organism>
<dbReference type="PANTHER" id="PTHR45138">
    <property type="entry name" value="REGULATORY COMPONENTS OF SENSORY TRANSDUCTION SYSTEM"/>
    <property type="match status" value="1"/>
</dbReference>
<dbReference type="InterPro" id="IPR011110">
    <property type="entry name" value="Reg_prop"/>
</dbReference>
<dbReference type="Pfam" id="PF00990">
    <property type="entry name" value="GGDEF"/>
    <property type="match status" value="1"/>
</dbReference>
<dbReference type="SUPFAM" id="SSF55073">
    <property type="entry name" value="Nucleotide cyclase"/>
    <property type="match status" value="1"/>
</dbReference>
<evidence type="ECO:0000313" key="5">
    <source>
        <dbReference type="EMBL" id="MDR7294839.1"/>
    </source>
</evidence>
<feature type="chain" id="PRO_5045135119" description="diguanylate cyclase" evidence="3">
    <location>
        <begin position="33"/>
        <end position="1092"/>
    </location>
</feature>
<dbReference type="Gene3D" id="2.130.10.10">
    <property type="entry name" value="YVTN repeat-like/Quinoprotein amine dehydrogenase"/>
    <property type="match status" value="4"/>
</dbReference>
<dbReference type="SUPFAM" id="SSF63829">
    <property type="entry name" value="Calcium-dependent phosphotriesterase"/>
    <property type="match status" value="3"/>
</dbReference>
<comment type="caution">
    <text evidence="5">The sequence shown here is derived from an EMBL/GenBank/DDBJ whole genome shotgun (WGS) entry which is preliminary data.</text>
</comment>
<dbReference type="SMART" id="SM00267">
    <property type="entry name" value="GGDEF"/>
    <property type="match status" value="1"/>
</dbReference>
<evidence type="ECO:0000259" key="4">
    <source>
        <dbReference type="PROSITE" id="PS50887"/>
    </source>
</evidence>
<dbReference type="InterPro" id="IPR050469">
    <property type="entry name" value="Diguanylate_Cyclase"/>
</dbReference>
<comment type="catalytic activity">
    <reaction evidence="2">
        <text>2 GTP = 3',3'-c-di-GMP + 2 diphosphate</text>
        <dbReference type="Rhea" id="RHEA:24898"/>
        <dbReference type="ChEBI" id="CHEBI:33019"/>
        <dbReference type="ChEBI" id="CHEBI:37565"/>
        <dbReference type="ChEBI" id="CHEBI:58805"/>
        <dbReference type="EC" id="2.7.7.65"/>
    </reaction>
</comment>
<name>A0ABU1Z2J2_9BURK</name>
<proteinExistence type="predicted"/>
<accession>A0ABU1Z2J2</accession>
<gene>
    <name evidence="5" type="ORF">J2X16_000160</name>
</gene>
<keyword evidence="3" id="KW-0732">Signal</keyword>
<dbReference type="Gene3D" id="2.60.40.10">
    <property type="entry name" value="Immunoglobulins"/>
    <property type="match status" value="1"/>
</dbReference>
<evidence type="ECO:0000256" key="2">
    <source>
        <dbReference type="ARBA" id="ARBA00034247"/>
    </source>
</evidence>
<dbReference type="Pfam" id="PF07494">
    <property type="entry name" value="Reg_prop"/>
    <property type="match status" value="3"/>
</dbReference>
<dbReference type="EC" id="2.7.7.65" evidence="1"/>
<reference evidence="5 6" key="1">
    <citation type="submission" date="2023-07" db="EMBL/GenBank/DDBJ databases">
        <title>Sorghum-associated microbial communities from plants grown in Nebraska, USA.</title>
        <authorList>
            <person name="Schachtman D."/>
        </authorList>
    </citation>
    <scope>NUCLEOTIDE SEQUENCE [LARGE SCALE GENOMIC DNA]</scope>
    <source>
        <strain evidence="5 6">BE310</strain>
    </source>
</reference>
<keyword evidence="6" id="KW-1185">Reference proteome</keyword>
<dbReference type="CDD" id="cd01949">
    <property type="entry name" value="GGDEF"/>
    <property type="match status" value="1"/>
</dbReference>
<dbReference type="PANTHER" id="PTHR45138:SF9">
    <property type="entry name" value="DIGUANYLATE CYCLASE DGCM-RELATED"/>
    <property type="match status" value="1"/>
</dbReference>
<dbReference type="NCBIfam" id="TIGR00254">
    <property type="entry name" value="GGDEF"/>
    <property type="match status" value="1"/>
</dbReference>
<feature type="domain" description="GGDEF" evidence="4">
    <location>
        <begin position="912"/>
        <end position="1051"/>
    </location>
</feature>
<dbReference type="EMBL" id="JAVDXQ010000001">
    <property type="protein sequence ID" value="MDR7294839.1"/>
    <property type="molecule type" value="Genomic_DNA"/>
</dbReference>
<evidence type="ECO:0000256" key="1">
    <source>
        <dbReference type="ARBA" id="ARBA00012528"/>
    </source>
</evidence>
<dbReference type="InterPro" id="IPR000160">
    <property type="entry name" value="GGDEF_dom"/>
</dbReference>
<sequence>MPDVRLREFRLQLLLDWRFTLGLALAAGVAQAAPEPRHERLADIAFQHISQDQGLPNAIATALAEDGQGFLWIGSPGGLSRWDGYRFRVYQADPRRDGALPDNYVQALHGDTRGRLWVGTTSAGLLRHDAATDRFVRYAVGGERGLSHVSVRQVLDDGEGGLWIVTDAGLDRLDPASGRIEHASRTWAMAAGAQVRVLLRDRRGTLWLGSAAGLFRREPGASRLDPVPLRGGATVQPEVLKQDSAGRIWVGSLQHGVFVLPDEGRAPASPVRERAMHDGMDLLADSQIAGIAEVQPGEVWVATQSQGLVAVDLAQGQTRRIRHVPAWPMSLADNALRGLYRDRAGLVWVATNRGLSRHDPRQSGVLTRFGVTPDGGDALDARFVSTEISWIQPRPDGGLWLGTHKSGIDILDASGARVGALRPDAGRPEAALPADIVLAMAPAPDGGLFIGTKRGLFRADAAGRRVSRVTLAGRDPAASVWALLADGEQLWVGGQADGLWRLDLRSGRSEAFTPVAPGLSDQRITVLARDTRAPGVLWAGTRHGLNRIDLASRAVAQWLPGPVQAGSLSAGFITALLTDDRGRLWIGSYGGGIDVLPGQSGGALQRVGPAQGLPDSTVNALLQDLQGRIWASTDNGLARVDAQTLEVMALRRAEGVVFPTYWTGSAARTARGELLFGGAGGMTVVLPEKLQAWTYRPSVLVTDVKLGGQPLPVDPAAAALTVAPEANSLAVEFSSTDFSAPERNRYAFKLEGYDADWVATDASRRLAAYANLPPGDYRLRLRASNRDGQWGERELALPVRVLPAWHQTWWFRAAVALSLALLMLAAVRLRTRLLHRRQRELESKVRERTAELEALHRTLEEKSAALQMSSVTDPLTGLHNRRFLADHIEQDLAASLRRAQETLAAGGQPLDTDSVFLLLDVDAFKRINDRHGHAGGDAVLVQFGARLRSVLRESDYLVRWGGEEFLAVARDTDRVRAEELAERMRAVIAATPFELDDGARIDVSCSIGFACVPFELERPMARSWQQVVNLADLGLYAAKRSGRNAWVGVHTASGRGAVGQRVVGGFGLSSNRSLDDVAAAIATPAEPGALVD</sequence>
<evidence type="ECO:0000313" key="6">
    <source>
        <dbReference type="Proteomes" id="UP001180536"/>
    </source>
</evidence>
<evidence type="ECO:0000256" key="3">
    <source>
        <dbReference type="SAM" id="SignalP"/>
    </source>
</evidence>
<dbReference type="InterPro" id="IPR011123">
    <property type="entry name" value="Y_Y_Y"/>
</dbReference>
<dbReference type="InterPro" id="IPR013783">
    <property type="entry name" value="Ig-like_fold"/>
</dbReference>
<dbReference type="PROSITE" id="PS50887">
    <property type="entry name" value="GGDEF"/>
    <property type="match status" value="1"/>
</dbReference>
<dbReference type="InterPro" id="IPR043128">
    <property type="entry name" value="Rev_trsase/Diguanyl_cyclase"/>
</dbReference>